<feature type="chain" id="PRO_5025645297" evidence="1">
    <location>
        <begin position="23"/>
        <end position="206"/>
    </location>
</feature>
<feature type="signal peptide" evidence="1">
    <location>
        <begin position="1"/>
        <end position="22"/>
    </location>
</feature>
<organism evidence="2">
    <name type="scientific">Ixodes ricinus</name>
    <name type="common">Common tick</name>
    <name type="synonym">Acarus ricinus</name>
    <dbReference type="NCBI Taxonomy" id="34613"/>
    <lineage>
        <taxon>Eukaryota</taxon>
        <taxon>Metazoa</taxon>
        <taxon>Ecdysozoa</taxon>
        <taxon>Arthropoda</taxon>
        <taxon>Chelicerata</taxon>
        <taxon>Arachnida</taxon>
        <taxon>Acari</taxon>
        <taxon>Parasitiformes</taxon>
        <taxon>Ixodida</taxon>
        <taxon>Ixodoidea</taxon>
        <taxon>Ixodidae</taxon>
        <taxon>Ixodinae</taxon>
        <taxon>Ixodes</taxon>
    </lineage>
</organism>
<dbReference type="EMBL" id="GIFC01014048">
    <property type="protein sequence ID" value="MXU96131.1"/>
    <property type="molecule type" value="Transcribed_RNA"/>
</dbReference>
<sequence length="206" mass="22949">MLGDALLVCHLLGVALDGQAQGDRAVVEDVLDHTDRAAQLELLHLAQMGADLHQVQRHHLHGIAVLGEHPKHVVRESTSSWTKFHDVERFGLARLDPLIQEPHCDQLAKHLRDLGRRGEVPRASEDVPMHVVARHWVCEHLLHVLCHGDGSCGKDPRPQLLQQPGLSRLGLSFDHHGAFTQLLCDTWVNRRSFAVNLPPEDKVGPP</sequence>
<evidence type="ECO:0000256" key="1">
    <source>
        <dbReference type="SAM" id="SignalP"/>
    </source>
</evidence>
<keyword evidence="1" id="KW-0732">Signal</keyword>
<accession>A0A6B0V322</accession>
<reference evidence="2" key="1">
    <citation type="submission" date="2019-12" db="EMBL/GenBank/DDBJ databases">
        <title>An insight into the sialome of adult female Ixodes ricinus ticks feeding for 6 days.</title>
        <authorList>
            <person name="Perner J."/>
            <person name="Ribeiro J.M.C."/>
        </authorList>
    </citation>
    <scope>NUCLEOTIDE SEQUENCE</scope>
    <source>
        <strain evidence="2">Semi-engorged</strain>
        <tissue evidence="2">Salivary glands</tissue>
    </source>
</reference>
<evidence type="ECO:0000313" key="2">
    <source>
        <dbReference type="EMBL" id="MXU96131.1"/>
    </source>
</evidence>
<protein>
    <submittedName>
        <fullName evidence="2">Putative secreted protein</fullName>
    </submittedName>
</protein>
<name>A0A6B0V322_IXORI</name>
<dbReference type="AlphaFoldDB" id="A0A6B0V322"/>
<proteinExistence type="predicted"/>